<gene>
    <name evidence="3" type="ORF">DES53_105309</name>
</gene>
<evidence type="ECO:0000256" key="1">
    <source>
        <dbReference type="SAM" id="SignalP"/>
    </source>
</evidence>
<dbReference type="Proteomes" id="UP000253426">
    <property type="component" value="Unassembled WGS sequence"/>
</dbReference>
<protein>
    <submittedName>
        <fullName evidence="3">Dienelactone hydrolase</fullName>
    </submittedName>
</protein>
<evidence type="ECO:0000313" key="3">
    <source>
        <dbReference type="EMBL" id="RBP43910.1"/>
    </source>
</evidence>
<dbReference type="PANTHER" id="PTHR22946">
    <property type="entry name" value="DIENELACTONE HYDROLASE DOMAIN-CONTAINING PROTEIN-RELATED"/>
    <property type="match status" value="1"/>
</dbReference>
<accession>A0A366HLV6</accession>
<dbReference type="OrthoDB" id="9771666at2"/>
<dbReference type="SUPFAM" id="SSF53474">
    <property type="entry name" value="alpha/beta-Hydrolases"/>
    <property type="match status" value="1"/>
</dbReference>
<feature type="domain" description="Dienelactone hydrolase" evidence="2">
    <location>
        <begin position="52"/>
        <end position="262"/>
    </location>
</feature>
<reference evidence="3 4" key="1">
    <citation type="submission" date="2018-06" db="EMBL/GenBank/DDBJ databases">
        <title>Genomic Encyclopedia of Type Strains, Phase IV (KMG-IV): sequencing the most valuable type-strain genomes for metagenomic binning, comparative biology and taxonomic classification.</title>
        <authorList>
            <person name="Goeker M."/>
        </authorList>
    </citation>
    <scope>NUCLEOTIDE SEQUENCE [LARGE SCALE GENOMIC DNA]</scope>
    <source>
        <strain evidence="3 4">DSM 25532</strain>
    </source>
</reference>
<keyword evidence="3" id="KW-0378">Hydrolase</keyword>
<dbReference type="AlphaFoldDB" id="A0A366HLV6"/>
<dbReference type="GO" id="GO:0016787">
    <property type="term" value="F:hydrolase activity"/>
    <property type="evidence" value="ECO:0007669"/>
    <property type="project" value="UniProtKB-KW"/>
</dbReference>
<dbReference type="Pfam" id="PF01738">
    <property type="entry name" value="DLH"/>
    <property type="match status" value="1"/>
</dbReference>
<dbReference type="InterPro" id="IPR050261">
    <property type="entry name" value="FrsA_esterase"/>
</dbReference>
<dbReference type="RefSeq" id="WP_113959369.1">
    <property type="nucleotide sequence ID" value="NZ_QNRR01000005.1"/>
</dbReference>
<dbReference type="InterPro" id="IPR029058">
    <property type="entry name" value="AB_hydrolase_fold"/>
</dbReference>
<dbReference type="PANTHER" id="PTHR22946:SF0">
    <property type="entry name" value="DIENELACTONE HYDROLASE DOMAIN-CONTAINING PROTEIN"/>
    <property type="match status" value="1"/>
</dbReference>
<evidence type="ECO:0000313" key="4">
    <source>
        <dbReference type="Proteomes" id="UP000253426"/>
    </source>
</evidence>
<feature type="signal peptide" evidence="1">
    <location>
        <begin position="1"/>
        <end position="26"/>
    </location>
</feature>
<dbReference type="InterPro" id="IPR002925">
    <property type="entry name" value="Dienelactn_hydro"/>
</dbReference>
<sequence>MKTRHFLLGCALTAALSVSGMMKAQAEIKEGPVEYKAGDVVCEGWQAYDTEKEGKRPAVLIIHQWTGVSDYEKMRARMVAELGYNVLVADIYGKGVRPQKPDAAKEAGKYKGDRALYRERISAALDVLFKDPRTDDTRVAAMGYCFGGTGALEAARSGASLKGVVSFHGNLNTPTPDDAKNIKGQVLVLHGADDPVVPPAEVEAFEKEMKGHSVKYWFVSYPGAVHSFTQKGAGNDNSKGSAYNADADEKSWKEMKDFFEKVLK</sequence>
<keyword evidence="4" id="KW-1185">Reference proteome</keyword>
<feature type="chain" id="PRO_5017024787" evidence="1">
    <location>
        <begin position="27"/>
        <end position="264"/>
    </location>
</feature>
<name>A0A366HLV6_9BACT</name>
<proteinExistence type="predicted"/>
<keyword evidence="1" id="KW-0732">Signal</keyword>
<dbReference type="Gene3D" id="3.40.50.1820">
    <property type="entry name" value="alpha/beta hydrolase"/>
    <property type="match status" value="1"/>
</dbReference>
<dbReference type="EMBL" id="QNRR01000005">
    <property type="protein sequence ID" value="RBP43910.1"/>
    <property type="molecule type" value="Genomic_DNA"/>
</dbReference>
<evidence type="ECO:0000259" key="2">
    <source>
        <dbReference type="Pfam" id="PF01738"/>
    </source>
</evidence>
<organism evidence="3 4">
    <name type="scientific">Roseimicrobium gellanilyticum</name>
    <dbReference type="NCBI Taxonomy" id="748857"/>
    <lineage>
        <taxon>Bacteria</taxon>
        <taxon>Pseudomonadati</taxon>
        <taxon>Verrucomicrobiota</taxon>
        <taxon>Verrucomicrobiia</taxon>
        <taxon>Verrucomicrobiales</taxon>
        <taxon>Verrucomicrobiaceae</taxon>
        <taxon>Roseimicrobium</taxon>
    </lineage>
</organism>
<comment type="caution">
    <text evidence="3">The sequence shown here is derived from an EMBL/GenBank/DDBJ whole genome shotgun (WGS) entry which is preliminary data.</text>
</comment>